<comment type="subcellular location">
    <subcellularLocation>
        <location evidence="2">Gas vesicle</location>
    </subcellularLocation>
</comment>
<name>A0ABT5U597_9GAMM</name>
<evidence type="ECO:0000313" key="5">
    <source>
        <dbReference type="Proteomes" id="UP001528823"/>
    </source>
</evidence>
<dbReference type="PANTHER" id="PTHR40137">
    <property type="entry name" value="PROTEIN GVPK 1"/>
    <property type="match status" value="1"/>
</dbReference>
<evidence type="ECO:0000256" key="2">
    <source>
        <dbReference type="ARBA" id="ARBA00035108"/>
    </source>
</evidence>
<keyword evidence="5" id="KW-1185">Reference proteome</keyword>
<keyword evidence="1" id="KW-0304">Gas vesicle</keyword>
<sequence length="124" mass="13863">MKQQVKVSSDYLVDFAEIMTTDLTDKKDCFSQPPATVAQRVNVDTDQVKNGLGQLVLTLVKLLHELLERQAIRRMESGSLTDEEMEQLGIALMQQAAEIDRLCEVFGLTEEDLNLDLGPLGQLL</sequence>
<dbReference type="Pfam" id="PF05121">
    <property type="entry name" value="GvpK"/>
    <property type="match status" value="1"/>
</dbReference>
<gene>
    <name evidence="4" type="ORF">ORQ98_05800</name>
</gene>
<accession>A0ABT5U597</accession>
<reference evidence="4 5" key="1">
    <citation type="submission" date="2022-11" db="EMBL/GenBank/DDBJ databases">
        <title>Spartinivicinus poritis sp. nov., isolated from scleractinian coral Porites lutea.</title>
        <authorList>
            <person name="Zhang G."/>
            <person name="Cai L."/>
            <person name="Wei Q."/>
        </authorList>
    </citation>
    <scope>NUCLEOTIDE SEQUENCE [LARGE SCALE GENOMIC DNA]</scope>
    <source>
        <strain evidence="4 5">A2-2</strain>
    </source>
</reference>
<dbReference type="Proteomes" id="UP001528823">
    <property type="component" value="Unassembled WGS sequence"/>
</dbReference>
<evidence type="ECO:0000313" key="4">
    <source>
        <dbReference type="EMBL" id="MDE1461477.1"/>
    </source>
</evidence>
<dbReference type="PANTHER" id="PTHR40137:SF2">
    <property type="entry name" value="PROTEIN GVPK 1"/>
    <property type="match status" value="1"/>
</dbReference>
<organism evidence="4 5">
    <name type="scientific">Spartinivicinus poritis</name>
    <dbReference type="NCBI Taxonomy" id="2994640"/>
    <lineage>
        <taxon>Bacteria</taxon>
        <taxon>Pseudomonadati</taxon>
        <taxon>Pseudomonadota</taxon>
        <taxon>Gammaproteobacteria</taxon>
        <taxon>Oceanospirillales</taxon>
        <taxon>Zooshikellaceae</taxon>
        <taxon>Spartinivicinus</taxon>
    </lineage>
</organism>
<evidence type="ECO:0000256" key="3">
    <source>
        <dbReference type="ARBA" id="ARBA00035659"/>
    </source>
</evidence>
<comment type="caution">
    <text evidence="4">The sequence shown here is derived from an EMBL/GenBank/DDBJ whole genome shotgun (WGS) entry which is preliminary data.</text>
</comment>
<proteinExistence type="inferred from homology"/>
<dbReference type="RefSeq" id="WP_274687840.1">
    <property type="nucleotide sequence ID" value="NZ_JAPMOU010000005.1"/>
</dbReference>
<evidence type="ECO:0000256" key="1">
    <source>
        <dbReference type="ARBA" id="ARBA00022987"/>
    </source>
</evidence>
<protein>
    <submittedName>
        <fullName evidence="4">Gas vesicle protein K</fullName>
    </submittedName>
</protein>
<dbReference type="EMBL" id="JAPMOU010000005">
    <property type="protein sequence ID" value="MDE1461477.1"/>
    <property type="molecule type" value="Genomic_DNA"/>
</dbReference>
<dbReference type="InterPro" id="IPR007805">
    <property type="entry name" value="GvpK"/>
</dbReference>
<comment type="similarity">
    <text evidence="3">Belongs to the gas vesicle GvpK family.</text>
</comment>